<evidence type="ECO:0000259" key="1">
    <source>
        <dbReference type="PROSITE" id="PS50914"/>
    </source>
</evidence>
<dbReference type="PANTHER" id="PTHR34606:SF15">
    <property type="entry name" value="BON DOMAIN-CONTAINING PROTEIN"/>
    <property type="match status" value="1"/>
</dbReference>
<proteinExistence type="predicted"/>
<keyword evidence="3" id="KW-1185">Reference proteome</keyword>
<dbReference type="PROSITE" id="PS50914">
    <property type="entry name" value="BON"/>
    <property type="match status" value="1"/>
</dbReference>
<dbReference type="InterPro" id="IPR007055">
    <property type="entry name" value="BON_dom"/>
</dbReference>
<gene>
    <name evidence="2" type="ORF">NCTC10616_01589</name>
</gene>
<name>A0A378VLM3_NEILA</name>
<organism evidence="2 3">
    <name type="scientific">Neisseria lactamica</name>
    <dbReference type="NCBI Taxonomy" id="486"/>
    <lineage>
        <taxon>Bacteria</taxon>
        <taxon>Pseudomonadati</taxon>
        <taxon>Pseudomonadota</taxon>
        <taxon>Betaproteobacteria</taxon>
        <taxon>Neisseriales</taxon>
        <taxon>Neisseriaceae</taxon>
        <taxon>Neisseria</taxon>
    </lineage>
</organism>
<evidence type="ECO:0000313" key="2">
    <source>
        <dbReference type="EMBL" id="SUA17883.1"/>
    </source>
</evidence>
<dbReference type="EMBL" id="UGRO01000002">
    <property type="protein sequence ID" value="SUA17883.1"/>
    <property type="molecule type" value="Genomic_DNA"/>
</dbReference>
<evidence type="ECO:0000313" key="3">
    <source>
        <dbReference type="Proteomes" id="UP000254193"/>
    </source>
</evidence>
<dbReference type="Proteomes" id="UP000254193">
    <property type="component" value="Unassembled WGS sequence"/>
</dbReference>
<sequence length="213" mass="23003">MPSEPMKKGNPVKFKPHTVRILITAIFSLALSGCVSAVIGSAAVGAKSAVDRRTTGAQTDDNVMALRIETTARSYLRQNNQTKGYTPQISVVGYNRHLLLLGQVATEGEKQFVGQIARSEQAAEGVYNYITVASLPRTAGDIAGDTWNTSKVRATLLGISPATQARVKIVTYGNVTYVMGILTPEEQAQITQKVSTTVGVQKVITLYQNYVQR</sequence>
<feature type="domain" description="BON" evidence="1">
    <location>
        <begin position="64"/>
        <end position="134"/>
    </location>
</feature>
<accession>A0A378VLM3</accession>
<protein>
    <submittedName>
        <fullName evidence="2">Hemolysin, putative</fullName>
    </submittedName>
</protein>
<dbReference type="Pfam" id="PF04972">
    <property type="entry name" value="BON"/>
    <property type="match status" value="1"/>
</dbReference>
<reference evidence="2 3" key="1">
    <citation type="submission" date="2018-06" db="EMBL/GenBank/DDBJ databases">
        <authorList>
            <consortium name="Pathogen Informatics"/>
            <person name="Doyle S."/>
        </authorList>
    </citation>
    <scope>NUCLEOTIDE SEQUENCE [LARGE SCALE GENOMIC DNA]</scope>
    <source>
        <strain evidence="2 3">NCTC10616</strain>
    </source>
</reference>
<dbReference type="PROSITE" id="PS51257">
    <property type="entry name" value="PROKAR_LIPOPROTEIN"/>
    <property type="match status" value="1"/>
</dbReference>
<dbReference type="AlphaFoldDB" id="A0A378VLM3"/>
<dbReference type="PANTHER" id="PTHR34606">
    <property type="entry name" value="BON DOMAIN-CONTAINING PROTEIN"/>
    <property type="match status" value="1"/>
</dbReference>
<dbReference type="InterPro" id="IPR051686">
    <property type="entry name" value="Lipoprotein_DolP"/>
</dbReference>